<feature type="region of interest" description="Disordered" evidence="1">
    <location>
        <begin position="1"/>
        <end position="38"/>
    </location>
</feature>
<organism evidence="2">
    <name type="scientific">Glycine soja</name>
    <name type="common">Wild soybean</name>
    <dbReference type="NCBI Taxonomy" id="3848"/>
    <lineage>
        <taxon>Eukaryota</taxon>
        <taxon>Viridiplantae</taxon>
        <taxon>Streptophyta</taxon>
        <taxon>Embryophyta</taxon>
        <taxon>Tracheophyta</taxon>
        <taxon>Spermatophyta</taxon>
        <taxon>Magnoliopsida</taxon>
        <taxon>eudicotyledons</taxon>
        <taxon>Gunneridae</taxon>
        <taxon>Pentapetalae</taxon>
        <taxon>rosids</taxon>
        <taxon>fabids</taxon>
        <taxon>Fabales</taxon>
        <taxon>Fabaceae</taxon>
        <taxon>Papilionoideae</taxon>
        <taxon>50 kb inversion clade</taxon>
        <taxon>NPAAA clade</taxon>
        <taxon>indigoferoid/millettioid clade</taxon>
        <taxon>Phaseoleae</taxon>
        <taxon>Glycine</taxon>
        <taxon>Glycine subgen. Soja</taxon>
    </lineage>
</organism>
<dbReference type="AlphaFoldDB" id="A0A0B2SNY3"/>
<accession>A0A0B2SNY3</accession>
<sequence>MAMHHPPRKRGVSTTRRTSFRMERCRHPADKTPTLNRRTTIVPIGSRRQNQEELALTISDQPITQSLSSPAATQIPNKVLCTKWGESRSARLLDLAEGERKSIKKEMRRQR</sequence>
<gene>
    <name evidence="2" type="ORF">glysoja_032640</name>
</gene>
<evidence type="ECO:0000313" key="2">
    <source>
        <dbReference type="EMBL" id="KHN46548.1"/>
    </source>
</evidence>
<proteinExistence type="predicted"/>
<feature type="compositionally biased region" description="Basic and acidic residues" evidence="1">
    <location>
        <begin position="20"/>
        <end position="30"/>
    </location>
</feature>
<feature type="compositionally biased region" description="Basic residues" evidence="1">
    <location>
        <begin position="1"/>
        <end position="11"/>
    </location>
</feature>
<evidence type="ECO:0000256" key="1">
    <source>
        <dbReference type="SAM" id="MobiDB-lite"/>
    </source>
</evidence>
<dbReference type="EMBL" id="KN641157">
    <property type="protein sequence ID" value="KHN46548.1"/>
    <property type="molecule type" value="Genomic_DNA"/>
</dbReference>
<reference evidence="2" key="1">
    <citation type="submission" date="2014-07" db="EMBL/GenBank/DDBJ databases">
        <title>Identification of a novel salt tolerance gene in wild soybean by whole-genome sequencing.</title>
        <authorList>
            <person name="Lam H.-M."/>
            <person name="Qi X."/>
            <person name="Li M.-W."/>
            <person name="Liu X."/>
            <person name="Xie M."/>
            <person name="Ni M."/>
            <person name="Xu X."/>
        </authorList>
    </citation>
    <scope>NUCLEOTIDE SEQUENCE [LARGE SCALE GENOMIC DNA]</scope>
    <source>
        <tissue evidence="2">Root</tissue>
    </source>
</reference>
<name>A0A0B2SNY3_GLYSO</name>
<protein>
    <submittedName>
        <fullName evidence="2">Uncharacterized protein</fullName>
    </submittedName>
</protein>
<dbReference type="Proteomes" id="UP000053555">
    <property type="component" value="Unassembled WGS sequence"/>
</dbReference>